<keyword evidence="2" id="KW-1185">Reference proteome</keyword>
<evidence type="ECO:0000313" key="1">
    <source>
        <dbReference type="EMBL" id="KAJ6790564.1"/>
    </source>
</evidence>
<dbReference type="Proteomes" id="UP001140949">
    <property type="component" value="Unassembled WGS sequence"/>
</dbReference>
<dbReference type="EMBL" id="JANAVB010045182">
    <property type="protein sequence ID" value="KAJ6790564.1"/>
    <property type="molecule type" value="Genomic_DNA"/>
</dbReference>
<protein>
    <submittedName>
        <fullName evidence="1">RPM1-interacting protein 4-like isoform X1</fullName>
    </submittedName>
</protein>
<sequence length="53" mass="6048">MMQCISTVTIRVAVINHRAVGALTGAENERLKTIMKLWLVNIWKEGYLVTDFI</sequence>
<reference evidence="1" key="1">
    <citation type="journal article" date="2023" name="GigaByte">
        <title>Genome assembly of the bearded iris, Iris pallida Lam.</title>
        <authorList>
            <person name="Bruccoleri R.E."/>
            <person name="Oakeley E.J."/>
            <person name="Faust A.M.E."/>
            <person name="Altorfer M."/>
            <person name="Dessus-Babus S."/>
            <person name="Burckhardt D."/>
            <person name="Oertli M."/>
            <person name="Naumann U."/>
            <person name="Petersen F."/>
            <person name="Wong J."/>
        </authorList>
    </citation>
    <scope>NUCLEOTIDE SEQUENCE</scope>
    <source>
        <strain evidence="1">GSM-AAB239-AS_SAM_17_03QT</strain>
    </source>
</reference>
<accession>A0AAX6DFP8</accession>
<comment type="caution">
    <text evidence="1">The sequence shown here is derived from an EMBL/GenBank/DDBJ whole genome shotgun (WGS) entry which is preliminary data.</text>
</comment>
<dbReference type="AlphaFoldDB" id="A0AAX6DFP8"/>
<proteinExistence type="predicted"/>
<name>A0AAX6DFP8_IRIPA</name>
<reference evidence="1" key="2">
    <citation type="submission" date="2023-04" db="EMBL/GenBank/DDBJ databases">
        <authorList>
            <person name="Bruccoleri R.E."/>
            <person name="Oakeley E.J."/>
            <person name="Faust A.-M."/>
            <person name="Dessus-Babus S."/>
            <person name="Altorfer M."/>
            <person name="Burckhardt D."/>
            <person name="Oertli M."/>
            <person name="Naumann U."/>
            <person name="Petersen F."/>
            <person name="Wong J."/>
        </authorList>
    </citation>
    <scope>NUCLEOTIDE SEQUENCE</scope>
    <source>
        <strain evidence="1">GSM-AAB239-AS_SAM_17_03QT</strain>
        <tissue evidence="1">Leaf</tissue>
    </source>
</reference>
<evidence type="ECO:0000313" key="2">
    <source>
        <dbReference type="Proteomes" id="UP001140949"/>
    </source>
</evidence>
<organism evidence="1 2">
    <name type="scientific">Iris pallida</name>
    <name type="common">Sweet iris</name>
    <dbReference type="NCBI Taxonomy" id="29817"/>
    <lineage>
        <taxon>Eukaryota</taxon>
        <taxon>Viridiplantae</taxon>
        <taxon>Streptophyta</taxon>
        <taxon>Embryophyta</taxon>
        <taxon>Tracheophyta</taxon>
        <taxon>Spermatophyta</taxon>
        <taxon>Magnoliopsida</taxon>
        <taxon>Liliopsida</taxon>
        <taxon>Asparagales</taxon>
        <taxon>Iridaceae</taxon>
        <taxon>Iridoideae</taxon>
        <taxon>Irideae</taxon>
        <taxon>Iris</taxon>
    </lineage>
</organism>
<gene>
    <name evidence="1" type="ORF">M6B38_249245</name>
</gene>